<evidence type="ECO:0000313" key="3">
    <source>
        <dbReference type="Proteomes" id="UP000322617"/>
    </source>
</evidence>
<dbReference type="KEGG" id="lsz:JCM16776_0569"/>
<organism evidence="2 3">
    <name type="scientific">Leptotrichia shahii</name>
    <dbReference type="NCBI Taxonomy" id="157691"/>
    <lineage>
        <taxon>Bacteria</taxon>
        <taxon>Fusobacteriati</taxon>
        <taxon>Fusobacteriota</taxon>
        <taxon>Fusobacteriia</taxon>
        <taxon>Fusobacteriales</taxon>
        <taxon>Leptotrichiaceae</taxon>
        <taxon>Leptotrichia</taxon>
    </lineage>
</organism>
<keyword evidence="1" id="KW-0732">Signal</keyword>
<dbReference type="OrthoDB" id="9921530at2"/>
<dbReference type="RefSeq" id="WP_018450761.1">
    <property type="nucleotide sequence ID" value="NZ_AP019827.1"/>
</dbReference>
<keyword evidence="3" id="KW-1185">Reference proteome</keyword>
<name>A0A510JLY0_9FUSO</name>
<protein>
    <submittedName>
        <fullName evidence="2">Uncharacterized protein</fullName>
    </submittedName>
</protein>
<gene>
    <name evidence="2" type="ORF">JCM16776_0569</name>
</gene>
<reference evidence="2 3" key="1">
    <citation type="submission" date="2019-07" db="EMBL/GenBank/DDBJ databases">
        <title>Complete Genome Sequence of Leptotrichia shahii Strain JCM 16776.</title>
        <authorList>
            <person name="Watanabe S."/>
            <person name="Cui L."/>
        </authorList>
    </citation>
    <scope>NUCLEOTIDE SEQUENCE [LARGE SCALE GENOMIC DNA]</scope>
    <source>
        <strain evidence="2 3">JCM16776</strain>
    </source>
</reference>
<dbReference type="EMBL" id="AP019827">
    <property type="protein sequence ID" value="BBM40349.1"/>
    <property type="molecule type" value="Genomic_DNA"/>
</dbReference>
<dbReference type="STRING" id="1122172.GCA_000373045_01135"/>
<accession>A0A510JLY0</accession>
<feature type="signal peptide" evidence="1">
    <location>
        <begin position="1"/>
        <end position="18"/>
    </location>
</feature>
<sequence>MKKIFFSLFLLFVSISFSNFTSKGGSMYCLKIGKITELNAGDHSFKAGLCRITTTSNEKVVKNVTVIQKGGYIADGNVDFDDRLVYGIAYNYLKYNSKSNKLFAYVFDPYNPNIKVITNNFLAPAENIEDYTDILSYRFNYNTFVSDYNSVY</sequence>
<dbReference type="AlphaFoldDB" id="A0A510JLY0"/>
<dbReference type="Proteomes" id="UP000322617">
    <property type="component" value="Chromosome"/>
</dbReference>
<feature type="chain" id="PRO_5021775372" evidence="1">
    <location>
        <begin position="19"/>
        <end position="152"/>
    </location>
</feature>
<evidence type="ECO:0000256" key="1">
    <source>
        <dbReference type="SAM" id="SignalP"/>
    </source>
</evidence>
<evidence type="ECO:0000313" key="2">
    <source>
        <dbReference type="EMBL" id="BBM40349.1"/>
    </source>
</evidence>
<proteinExistence type="predicted"/>